<keyword evidence="2" id="KW-1185">Reference proteome</keyword>
<dbReference type="AlphaFoldDB" id="A0AAD5LQC5"/>
<comment type="caution">
    <text evidence="1">The sequence shown here is derived from an EMBL/GenBank/DDBJ whole genome shotgun (WGS) entry which is preliminary data.</text>
</comment>
<evidence type="ECO:0000313" key="1">
    <source>
        <dbReference type="EMBL" id="KAJ0406095.1"/>
    </source>
</evidence>
<protein>
    <submittedName>
        <fullName evidence="1">Uncharacterized protein</fullName>
    </submittedName>
</protein>
<dbReference type="EMBL" id="JAKCXM010000036">
    <property type="protein sequence ID" value="KAJ0406095.1"/>
    <property type="molecule type" value="Genomic_DNA"/>
</dbReference>
<dbReference type="Proteomes" id="UP001209570">
    <property type="component" value="Unassembled WGS sequence"/>
</dbReference>
<gene>
    <name evidence="1" type="ORF">P43SY_008346</name>
</gene>
<proteinExistence type="predicted"/>
<accession>A0AAD5LQC5</accession>
<evidence type="ECO:0000313" key="2">
    <source>
        <dbReference type="Proteomes" id="UP001209570"/>
    </source>
</evidence>
<organism evidence="1 2">
    <name type="scientific">Pythium insidiosum</name>
    <name type="common">Pythiosis disease agent</name>
    <dbReference type="NCBI Taxonomy" id="114742"/>
    <lineage>
        <taxon>Eukaryota</taxon>
        <taxon>Sar</taxon>
        <taxon>Stramenopiles</taxon>
        <taxon>Oomycota</taxon>
        <taxon>Peronosporomycetes</taxon>
        <taxon>Pythiales</taxon>
        <taxon>Pythiaceae</taxon>
        <taxon>Pythium</taxon>
    </lineage>
</organism>
<sequence length="231" mass="24977">MRRTSLRPRQIDVHARMRILRSQEDLDQDDDLAAGAAPSTTFDELVAALDDQQLLLQVSTGATNAASSKSAGSGAPATPVTATVVAPAVMKPRRKKNIPIPVTLSVESYEDEVSADFVVPTSYVRFQTVPSSLAAAGNFLATPLPSTVTIAVPSRPAVKNDDDEESQVELDMEVAEMQWLKSHPKYGENGDPRYQLSLPRFARMLECLENACAIINPNVITLAEAEETEVA</sequence>
<reference evidence="1" key="1">
    <citation type="submission" date="2021-12" db="EMBL/GenBank/DDBJ databases">
        <title>Prjna785345.</title>
        <authorList>
            <person name="Rujirawat T."/>
            <person name="Krajaejun T."/>
        </authorList>
    </citation>
    <scope>NUCLEOTIDE SEQUENCE</scope>
    <source>
        <strain evidence="1">Pi057C3</strain>
    </source>
</reference>
<name>A0AAD5LQC5_PYTIN</name>